<comment type="catalytic activity">
    <reaction evidence="9">
        <text>N(6)-dimethylallyladenosine(37) in tRNA + (sulfur carrier)-SH + AH2 + 2 S-adenosyl-L-methionine = 2-methylsulfanyl-N(6)-dimethylallyladenosine(37) in tRNA + (sulfur carrier)-H + 5'-deoxyadenosine + L-methionine + A + S-adenosyl-L-homocysteine + 2 H(+)</text>
        <dbReference type="Rhea" id="RHEA:37067"/>
        <dbReference type="Rhea" id="RHEA-COMP:10375"/>
        <dbReference type="Rhea" id="RHEA-COMP:10376"/>
        <dbReference type="Rhea" id="RHEA-COMP:14737"/>
        <dbReference type="Rhea" id="RHEA-COMP:14739"/>
        <dbReference type="ChEBI" id="CHEBI:13193"/>
        <dbReference type="ChEBI" id="CHEBI:15378"/>
        <dbReference type="ChEBI" id="CHEBI:17319"/>
        <dbReference type="ChEBI" id="CHEBI:17499"/>
        <dbReference type="ChEBI" id="CHEBI:29917"/>
        <dbReference type="ChEBI" id="CHEBI:57844"/>
        <dbReference type="ChEBI" id="CHEBI:57856"/>
        <dbReference type="ChEBI" id="CHEBI:59789"/>
        <dbReference type="ChEBI" id="CHEBI:64428"/>
        <dbReference type="ChEBI" id="CHEBI:74415"/>
        <dbReference type="ChEBI" id="CHEBI:74417"/>
        <dbReference type="EC" id="2.8.4.3"/>
    </reaction>
</comment>
<accession>A0ABT7ZZH2</accession>
<evidence type="ECO:0000256" key="10">
    <source>
        <dbReference type="SAM" id="MobiDB-lite"/>
    </source>
</evidence>
<dbReference type="InterPro" id="IPR002792">
    <property type="entry name" value="TRAM_dom"/>
</dbReference>
<evidence type="ECO:0000256" key="2">
    <source>
        <dbReference type="ARBA" id="ARBA00022485"/>
    </source>
</evidence>
<comment type="subcellular location">
    <subcellularLocation>
        <location evidence="9">Cytoplasm</location>
    </subcellularLocation>
</comment>
<comment type="caution">
    <text evidence="14">The sequence shown here is derived from an EMBL/GenBank/DDBJ whole genome shotgun (WGS) entry which is preliminary data.</text>
</comment>
<dbReference type="Proteomes" id="UP001529369">
    <property type="component" value="Unassembled WGS sequence"/>
</dbReference>
<dbReference type="GO" id="GO:0035597">
    <property type="term" value="F:tRNA-2-methylthio-N(6)-dimethylallyladenosine(37) synthase activity"/>
    <property type="evidence" value="ECO:0007669"/>
    <property type="project" value="UniProtKB-EC"/>
</dbReference>
<dbReference type="SFLD" id="SFLDF00273">
    <property type="entry name" value="(dimethylallyl)adenosine_tRNA"/>
    <property type="match status" value="1"/>
</dbReference>
<feature type="binding site" evidence="9">
    <location>
        <position position="176"/>
    </location>
    <ligand>
        <name>[4Fe-4S] cluster</name>
        <dbReference type="ChEBI" id="CHEBI:49883"/>
        <label>2</label>
        <note>4Fe-4S-S-AdoMet</note>
    </ligand>
</feature>
<evidence type="ECO:0000259" key="11">
    <source>
        <dbReference type="PROSITE" id="PS50926"/>
    </source>
</evidence>
<dbReference type="InterPro" id="IPR006638">
    <property type="entry name" value="Elp3/MiaA/NifB-like_rSAM"/>
</dbReference>
<dbReference type="PANTHER" id="PTHR43020:SF2">
    <property type="entry name" value="MITOCHONDRIAL TRNA METHYLTHIOTRANSFERASE CDK5RAP1"/>
    <property type="match status" value="1"/>
</dbReference>
<dbReference type="EC" id="2.8.4.3" evidence="8 9"/>
<keyword evidence="4 9" id="KW-0949">S-adenosyl-L-methionine</keyword>
<reference evidence="15" key="1">
    <citation type="journal article" date="2019" name="Int. J. Syst. Evol. Microbiol.">
        <title>The Global Catalogue of Microorganisms (GCM) 10K type strain sequencing project: providing services to taxonomists for standard genome sequencing and annotation.</title>
        <authorList>
            <consortium name="The Broad Institute Genomics Platform"/>
            <consortium name="The Broad Institute Genome Sequencing Center for Infectious Disease"/>
            <person name="Wu L."/>
            <person name="Ma J."/>
        </authorList>
    </citation>
    <scope>NUCLEOTIDE SEQUENCE [LARGE SCALE GENOMIC DNA]</scope>
    <source>
        <strain evidence="15">CECT 7131</strain>
    </source>
</reference>
<evidence type="ECO:0000256" key="4">
    <source>
        <dbReference type="ARBA" id="ARBA00022691"/>
    </source>
</evidence>
<keyword evidence="3 9" id="KW-0808">Transferase</keyword>
<sequence length="473" mass="50420">MTGSTGEAARKRLFIRTWGCQMNVYDSARMADVLAPLGYAPAETAEAADMVILNTCHIREKAADKLFSELGRLRVAKQAREAAGGGLVLAVAGCVAQAEGAEIAARAPWVDIILGPQTYHRLPEMVARASRAAGAVIETDFPVEQKFDHLPEQAASQGVTAFLTVQEGCDKFCSFCVVPYTRGAEYSRPAAAVLAEARRLVAAGAREVTLLGQNVNAWHGASPGGGSWGLGRLLREMAEIPGLLRLRYTTSHPRDMDADLIAAHRDLPSVMPYLHLPVQSGSDRVLAAMNRGHTADDFRRVVDRLREAQPGLALSSDFIVGHPGETEADFAATMALIDQVGFAMAYSFKYSARPGTPAAGAPGQVAEAVKDARLQALQALLRDQQDAFNRSRVGLTFPVLFTGPGRHPGQIMGRSPWLQPVHLLGDRSLIGRVAPARVLAAHANSLSGTLAAGEDDHPGPPRASLRAEEPAPA</sequence>
<evidence type="ECO:0000256" key="5">
    <source>
        <dbReference type="ARBA" id="ARBA00022723"/>
    </source>
</evidence>
<gene>
    <name evidence="9 14" type="primary">miaB</name>
    <name evidence="14" type="ORF">QWZ14_00575</name>
</gene>
<dbReference type="InterPro" id="IPR006463">
    <property type="entry name" value="MiaB_methiolase"/>
</dbReference>
<organism evidence="14 15">
    <name type="scientific">Paeniroseomonas aquatica</name>
    <dbReference type="NCBI Taxonomy" id="373043"/>
    <lineage>
        <taxon>Bacteria</taxon>
        <taxon>Pseudomonadati</taxon>
        <taxon>Pseudomonadota</taxon>
        <taxon>Alphaproteobacteria</taxon>
        <taxon>Acetobacterales</taxon>
        <taxon>Acetobacteraceae</taxon>
        <taxon>Paeniroseomonas</taxon>
    </lineage>
</organism>
<feature type="region of interest" description="Disordered" evidence="10">
    <location>
        <begin position="449"/>
        <end position="473"/>
    </location>
</feature>
<feature type="binding site" evidence="9">
    <location>
        <position position="173"/>
    </location>
    <ligand>
        <name>[4Fe-4S] cluster</name>
        <dbReference type="ChEBI" id="CHEBI:49883"/>
        <label>2</label>
        <note>4Fe-4S-S-AdoMet</note>
    </ligand>
</feature>
<dbReference type="PROSITE" id="PS51449">
    <property type="entry name" value="MTTASE_N"/>
    <property type="match status" value="1"/>
</dbReference>
<comment type="similarity">
    <text evidence="9">Belongs to the methylthiotransferase family. MiaB subfamily.</text>
</comment>
<dbReference type="Gene3D" id="3.80.30.20">
    <property type="entry name" value="tm_1862 like domain"/>
    <property type="match status" value="1"/>
</dbReference>
<evidence type="ECO:0000256" key="8">
    <source>
        <dbReference type="ARBA" id="ARBA00033765"/>
    </source>
</evidence>
<dbReference type="Pfam" id="PF04055">
    <property type="entry name" value="Radical_SAM"/>
    <property type="match status" value="1"/>
</dbReference>
<keyword evidence="7 9" id="KW-0411">Iron-sulfur</keyword>
<keyword evidence="5 9" id="KW-0479">Metal-binding</keyword>
<dbReference type="SFLD" id="SFLDS00029">
    <property type="entry name" value="Radical_SAM"/>
    <property type="match status" value="1"/>
</dbReference>
<dbReference type="RefSeq" id="WP_290314600.1">
    <property type="nucleotide sequence ID" value="NZ_JAUFPN010000006.1"/>
</dbReference>
<dbReference type="InterPro" id="IPR058240">
    <property type="entry name" value="rSAM_sf"/>
</dbReference>
<protein>
    <recommendedName>
        <fullName evidence="8 9">tRNA-2-methylthio-N(6)-dimethylallyladenosine synthase</fullName>
        <ecNumber evidence="8 9">2.8.4.3</ecNumber>
    </recommendedName>
    <alternativeName>
        <fullName evidence="9">(Dimethylallyl)adenosine tRNA methylthiotransferase MiaB</fullName>
    </alternativeName>
    <alternativeName>
        <fullName evidence="9">tRNA-i(6)A37 methylthiotransferase</fullName>
    </alternativeName>
</protein>
<keyword evidence="15" id="KW-1185">Reference proteome</keyword>
<dbReference type="HAMAP" id="MF_01864">
    <property type="entry name" value="tRNA_metthiotr_MiaB"/>
    <property type="match status" value="1"/>
</dbReference>
<dbReference type="CDD" id="cd01335">
    <property type="entry name" value="Radical_SAM"/>
    <property type="match status" value="1"/>
</dbReference>
<feature type="compositionally biased region" description="Basic and acidic residues" evidence="10">
    <location>
        <begin position="454"/>
        <end position="473"/>
    </location>
</feature>
<dbReference type="SMART" id="SM00729">
    <property type="entry name" value="Elp3"/>
    <property type="match status" value="1"/>
</dbReference>
<keyword evidence="6 9" id="KW-0408">Iron</keyword>
<dbReference type="InterPro" id="IPR038135">
    <property type="entry name" value="Methylthiotransferase_N_sf"/>
</dbReference>
<proteinExistence type="inferred from homology"/>
<feature type="binding site" evidence="9">
    <location>
        <position position="169"/>
    </location>
    <ligand>
        <name>[4Fe-4S] cluster</name>
        <dbReference type="ChEBI" id="CHEBI:49883"/>
        <label>2</label>
        <note>4Fe-4S-S-AdoMet</note>
    </ligand>
</feature>
<feature type="binding site" evidence="9">
    <location>
        <position position="56"/>
    </location>
    <ligand>
        <name>[4Fe-4S] cluster</name>
        <dbReference type="ChEBI" id="CHEBI:49883"/>
        <label>1</label>
    </ligand>
</feature>
<dbReference type="InterPro" id="IPR020612">
    <property type="entry name" value="Methylthiotransferase_CS"/>
</dbReference>
<evidence type="ECO:0000256" key="6">
    <source>
        <dbReference type="ARBA" id="ARBA00023004"/>
    </source>
</evidence>
<dbReference type="NCBIfam" id="TIGR00089">
    <property type="entry name" value="MiaB/RimO family radical SAM methylthiotransferase"/>
    <property type="match status" value="1"/>
</dbReference>
<evidence type="ECO:0000256" key="3">
    <source>
        <dbReference type="ARBA" id="ARBA00022679"/>
    </source>
</evidence>
<comment type="function">
    <text evidence="1 9">Catalyzes the methylthiolation of N6-(dimethylallyl)adenosine (i(6)A), leading to the formation of 2-methylthio-N6-(dimethylallyl)adenosine (ms(2)i(6)A) at position 37 in tRNAs that read codons beginning with uridine.</text>
</comment>
<dbReference type="SFLD" id="SFLDG01061">
    <property type="entry name" value="methylthiotransferase"/>
    <property type="match status" value="1"/>
</dbReference>
<dbReference type="InterPro" id="IPR013848">
    <property type="entry name" value="Methylthiotransferase_N"/>
</dbReference>
<dbReference type="PROSITE" id="PS01278">
    <property type="entry name" value="MTTASE_RADICAL"/>
    <property type="match status" value="1"/>
</dbReference>
<name>A0ABT7ZZH2_9PROT</name>
<evidence type="ECO:0000256" key="9">
    <source>
        <dbReference type="HAMAP-Rule" id="MF_01864"/>
    </source>
</evidence>
<evidence type="ECO:0000259" key="12">
    <source>
        <dbReference type="PROSITE" id="PS51449"/>
    </source>
</evidence>
<dbReference type="NCBIfam" id="TIGR01574">
    <property type="entry name" value="miaB-methiolase"/>
    <property type="match status" value="1"/>
</dbReference>
<evidence type="ECO:0000313" key="14">
    <source>
        <dbReference type="EMBL" id="MDN3562877.1"/>
    </source>
</evidence>
<feature type="domain" description="TRAM" evidence="11">
    <location>
        <begin position="390"/>
        <end position="452"/>
    </location>
</feature>
<dbReference type="Gene3D" id="3.40.50.12160">
    <property type="entry name" value="Methylthiotransferase, N-terminal domain"/>
    <property type="match status" value="1"/>
</dbReference>
<evidence type="ECO:0000256" key="1">
    <source>
        <dbReference type="ARBA" id="ARBA00003234"/>
    </source>
</evidence>
<dbReference type="EMBL" id="JAUFPN010000006">
    <property type="protein sequence ID" value="MDN3562877.1"/>
    <property type="molecule type" value="Genomic_DNA"/>
</dbReference>
<dbReference type="PROSITE" id="PS51918">
    <property type="entry name" value="RADICAL_SAM"/>
    <property type="match status" value="1"/>
</dbReference>
<feature type="domain" description="MTTase N-terminal" evidence="12">
    <location>
        <begin position="11"/>
        <end position="131"/>
    </location>
</feature>
<evidence type="ECO:0000256" key="7">
    <source>
        <dbReference type="ARBA" id="ARBA00023014"/>
    </source>
</evidence>
<dbReference type="InterPro" id="IPR007197">
    <property type="entry name" value="rSAM"/>
</dbReference>
<feature type="binding site" evidence="9">
    <location>
        <position position="20"/>
    </location>
    <ligand>
        <name>[4Fe-4S] cluster</name>
        <dbReference type="ChEBI" id="CHEBI:49883"/>
        <label>1</label>
    </ligand>
</feature>
<dbReference type="Pfam" id="PF01938">
    <property type="entry name" value="TRAM"/>
    <property type="match status" value="1"/>
</dbReference>
<feature type="domain" description="Radical SAM core" evidence="13">
    <location>
        <begin position="155"/>
        <end position="387"/>
    </location>
</feature>
<evidence type="ECO:0000313" key="15">
    <source>
        <dbReference type="Proteomes" id="UP001529369"/>
    </source>
</evidence>
<evidence type="ECO:0000259" key="13">
    <source>
        <dbReference type="PROSITE" id="PS51918"/>
    </source>
</evidence>
<dbReference type="PROSITE" id="PS50926">
    <property type="entry name" value="TRAM"/>
    <property type="match status" value="1"/>
</dbReference>
<keyword evidence="2 9" id="KW-0004">4Fe-4S</keyword>
<dbReference type="InterPro" id="IPR005839">
    <property type="entry name" value="Methylthiotransferase"/>
</dbReference>
<feature type="binding site" evidence="9">
    <location>
        <position position="94"/>
    </location>
    <ligand>
        <name>[4Fe-4S] cluster</name>
        <dbReference type="ChEBI" id="CHEBI:49883"/>
        <label>1</label>
    </ligand>
</feature>
<dbReference type="Pfam" id="PF00919">
    <property type="entry name" value="UPF0004"/>
    <property type="match status" value="1"/>
</dbReference>
<keyword evidence="9" id="KW-0819">tRNA processing</keyword>
<dbReference type="PANTHER" id="PTHR43020">
    <property type="entry name" value="CDK5 REGULATORY SUBUNIT-ASSOCIATED PROTEIN 1"/>
    <property type="match status" value="1"/>
</dbReference>
<keyword evidence="9" id="KW-0963">Cytoplasm</keyword>
<comment type="cofactor">
    <cofactor evidence="9">
        <name>[4Fe-4S] cluster</name>
        <dbReference type="ChEBI" id="CHEBI:49883"/>
    </cofactor>
    <text evidence="9">Binds 2 [4Fe-4S] clusters. One cluster is coordinated with 3 cysteines and an exchangeable S-adenosyl-L-methionine.</text>
</comment>
<dbReference type="InterPro" id="IPR023404">
    <property type="entry name" value="rSAM_horseshoe"/>
</dbReference>
<dbReference type="SFLD" id="SFLDG01082">
    <property type="entry name" value="B12-binding_domain_containing"/>
    <property type="match status" value="1"/>
</dbReference>
<dbReference type="SUPFAM" id="SSF102114">
    <property type="entry name" value="Radical SAM enzymes"/>
    <property type="match status" value="1"/>
</dbReference>
<comment type="subunit">
    <text evidence="9">Monomer.</text>
</comment>